<proteinExistence type="predicted"/>
<dbReference type="Proteomes" id="UP001281761">
    <property type="component" value="Unassembled WGS sequence"/>
</dbReference>
<comment type="caution">
    <text evidence="2">The sequence shown here is derived from an EMBL/GenBank/DDBJ whole genome shotgun (WGS) entry which is preliminary data.</text>
</comment>
<evidence type="ECO:0000256" key="1">
    <source>
        <dbReference type="SAM" id="MobiDB-lite"/>
    </source>
</evidence>
<reference evidence="2 3" key="1">
    <citation type="journal article" date="2022" name="bioRxiv">
        <title>Genomics of Preaxostyla Flagellates Illuminates Evolutionary Transitions and the Path Towards Mitochondrial Loss.</title>
        <authorList>
            <person name="Novak L.V.F."/>
            <person name="Treitli S.C."/>
            <person name="Pyrih J."/>
            <person name="Halakuc P."/>
            <person name="Pipaliya S.V."/>
            <person name="Vacek V."/>
            <person name="Brzon O."/>
            <person name="Soukal P."/>
            <person name="Eme L."/>
            <person name="Dacks J.B."/>
            <person name="Karnkowska A."/>
            <person name="Elias M."/>
            <person name="Hampl V."/>
        </authorList>
    </citation>
    <scope>NUCLEOTIDE SEQUENCE [LARGE SCALE GENOMIC DNA]</scope>
    <source>
        <strain evidence="2">NAU3</strain>
        <tissue evidence="2">Gut</tissue>
    </source>
</reference>
<feature type="compositionally biased region" description="Polar residues" evidence="1">
    <location>
        <begin position="46"/>
        <end position="60"/>
    </location>
</feature>
<evidence type="ECO:0000313" key="3">
    <source>
        <dbReference type="Proteomes" id="UP001281761"/>
    </source>
</evidence>
<gene>
    <name evidence="2" type="ORF">BLNAU_12182</name>
</gene>
<accession>A0ABQ9XLE9</accession>
<sequence>MLRLNKDVVISSTIPIISEHVSLIGNRTTFLFQEHDSQHSGHPVSSPKQLSSTRTPTESPHSNHHEGIATVFMFDVLNSTFCVEGVHAQVNSDSKSICSLAGSIVRFSCSSITSNSDICPFVIIPSGNGERSLGSAVMLCDVTHHSRSDSIAPFVGLAHPHPSMVSSASADLSDLHNAEMEAIAVIGTGLNLESKELIFETGPLFSFGMNEHGSCLRASGCGLRMETSLLSSTLVNVSSPSSAFSPGKQLFGSEVRQLVVGSCVAQSTNHDSGTGMMSPNFGGNLKCLNTSFSSCVREANAAMKFTNKTITQTSDPGRLSSVESDVFNIYYEYCTFVEMSVHGGSTNGGAAIFLSEQSADLDVRNSHFHKCRCEGGWDNGGAIYLKCGYSRNLSLYEVTFTDCYAGQNGGCVYAYGANIVGMSFWTKWGSACGRIYRPKRRN</sequence>
<organism evidence="2 3">
    <name type="scientific">Blattamonas nauphoetae</name>
    <dbReference type="NCBI Taxonomy" id="2049346"/>
    <lineage>
        <taxon>Eukaryota</taxon>
        <taxon>Metamonada</taxon>
        <taxon>Preaxostyla</taxon>
        <taxon>Oxymonadida</taxon>
        <taxon>Blattamonas</taxon>
    </lineage>
</organism>
<dbReference type="EMBL" id="JARBJD010000098">
    <property type="protein sequence ID" value="KAK2952861.1"/>
    <property type="molecule type" value="Genomic_DNA"/>
</dbReference>
<dbReference type="InterPro" id="IPR011050">
    <property type="entry name" value="Pectin_lyase_fold/virulence"/>
</dbReference>
<protein>
    <submittedName>
        <fullName evidence="2">Uncharacterized protein</fullName>
    </submittedName>
</protein>
<keyword evidence="3" id="KW-1185">Reference proteome</keyword>
<dbReference type="SUPFAM" id="SSF51126">
    <property type="entry name" value="Pectin lyase-like"/>
    <property type="match status" value="1"/>
</dbReference>
<evidence type="ECO:0000313" key="2">
    <source>
        <dbReference type="EMBL" id="KAK2952861.1"/>
    </source>
</evidence>
<name>A0ABQ9XLE9_9EUKA</name>
<feature type="region of interest" description="Disordered" evidence="1">
    <location>
        <begin position="35"/>
        <end position="64"/>
    </location>
</feature>